<dbReference type="EMBL" id="CP015163">
    <property type="protein sequence ID" value="AXB44061.1"/>
    <property type="molecule type" value="Genomic_DNA"/>
</dbReference>
<dbReference type="InterPro" id="IPR036689">
    <property type="entry name" value="ESAT-6-like_sf"/>
</dbReference>
<accession>A0A344L7N7</accession>
<dbReference type="SUPFAM" id="SSF140453">
    <property type="entry name" value="EsxAB dimer-like"/>
    <property type="match status" value="1"/>
</dbReference>
<dbReference type="AlphaFoldDB" id="A0A344L7N7"/>
<reference evidence="1 2" key="1">
    <citation type="submission" date="2016-04" db="EMBL/GenBank/DDBJ databases">
        <title>Complete genome sequence and analysis of deep-sea sediment isolate, Amycolatopsis sp. WP1.</title>
        <authorList>
            <person name="Wang H."/>
            <person name="Chen S."/>
            <person name="Wu Q."/>
        </authorList>
    </citation>
    <scope>NUCLEOTIDE SEQUENCE [LARGE SCALE GENOMIC DNA]</scope>
    <source>
        <strain evidence="1 2">WP1</strain>
    </source>
</reference>
<proteinExistence type="predicted"/>
<dbReference type="Gene3D" id="1.10.287.1060">
    <property type="entry name" value="ESAT-6-like"/>
    <property type="match status" value="1"/>
</dbReference>
<protein>
    <recommendedName>
        <fullName evidence="3">PE domain-containing protein</fullName>
    </recommendedName>
</protein>
<dbReference type="Pfam" id="PF06013">
    <property type="entry name" value="WXG100"/>
    <property type="match status" value="1"/>
</dbReference>
<dbReference type="RefSeq" id="WP_113693300.1">
    <property type="nucleotide sequence ID" value="NZ_CP015163.1"/>
</dbReference>
<evidence type="ECO:0000313" key="1">
    <source>
        <dbReference type="EMBL" id="AXB44061.1"/>
    </source>
</evidence>
<organism evidence="1 2">
    <name type="scientific">Amycolatopsis albispora</name>
    <dbReference type="NCBI Taxonomy" id="1804986"/>
    <lineage>
        <taxon>Bacteria</taxon>
        <taxon>Bacillati</taxon>
        <taxon>Actinomycetota</taxon>
        <taxon>Actinomycetes</taxon>
        <taxon>Pseudonocardiales</taxon>
        <taxon>Pseudonocardiaceae</taxon>
        <taxon>Amycolatopsis</taxon>
    </lineage>
</organism>
<keyword evidence="2" id="KW-1185">Reference proteome</keyword>
<dbReference type="KEGG" id="aab:A4R43_17280"/>
<gene>
    <name evidence="1" type="ORF">A4R43_17280</name>
</gene>
<dbReference type="InterPro" id="IPR010310">
    <property type="entry name" value="T7SS_ESAT-6-like"/>
</dbReference>
<name>A0A344L7N7_9PSEU</name>
<evidence type="ECO:0008006" key="3">
    <source>
        <dbReference type="Google" id="ProtNLM"/>
    </source>
</evidence>
<evidence type="ECO:0000313" key="2">
    <source>
        <dbReference type="Proteomes" id="UP000250434"/>
    </source>
</evidence>
<sequence length="106" mass="11260">MADIDVEPDVVRAAAPKFSAVSDGVTKAKNDLWAKGQGEGAPWGDDEAGEEFAKGYLPAVKLAETKFFQLAKAIEDTRKALDTAADRYEGTDQGVKRGLGKMGGQN</sequence>
<dbReference type="OrthoDB" id="4247883at2"/>
<dbReference type="Proteomes" id="UP000250434">
    <property type="component" value="Chromosome"/>
</dbReference>